<dbReference type="AlphaFoldDB" id="A0A8X6WAZ3"/>
<protein>
    <submittedName>
        <fullName evidence="2">Uncharacterized protein</fullName>
    </submittedName>
</protein>
<accession>A0A8X6WAZ3</accession>
<evidence type="ECO:0000256" key="1">
    <source>
        <dbReference type="SAM" id="MobiDB-lite"/>
    </source>
</evidence>
<dbReference type="Proteomes" id="UP000887159">
    <property type="component" value="Unassembled WGS sequence"/>
</dbReference>
<organism evidence="2 3">
    <name type="scientific">Trichonephila clavipes</name>
    <name type="common">Golden silk orbweaver</name>
    <name type="synonym">Nephila clavipes</name>
    <dbReference type="NCBI Taxonomy" id="2585209"/>
    <lineage>
        <taxon>Eukaryota</taxon>
        <taxon>Metazoa</taxon>
        <taxon>Ecdysozoa</taxon>
        <taxon>Arthropoda</taxon>
        <taxon>Chelicerata</taxon>
        <taxon>Arachnida</taxon>
        <taxon>Araneae</taxon>
        <taxon>Araneomorphae</taxon>
        <taxon>Entelegynae</taxon>
        <taxon>Araneoidea</taxon>
        <taxon>Nephilidae</taxon>
        <taxon>Trichonephila</taxon>
    </lineage>
</organism>
<name>A0A8X6WAZ3_TRICX</name>
<reference evidence="2" key="1">
    <citation type="submission" date="2020-08" db="EMBL/GenBank/DDBJ databases">
        <title>Multicomponent nature underlies the extraordinary mechanical properties of spider dragline silk.</title>
        <authorList>
            <person name="Kono N."/>
            <person name="Nakamura H."/>
            <person name="Mori M."/>
            <person name="Yoshida Y."/>
            <person name="Ohtoshi R."/>
            <person name="Malay A.D."/>
            <person name="Moran D.A.P."/>
            <person name="Tomita M."/>
            <person name="Numata K."/>
            <person name="Arakawa K."/>
        </authorList>
    </citation>
    <scope>NUCLEOTIDE SEQUENCE</scope>
</reference>
<evidence type="ECO:0000313" key="2">
    <source>
        <dbReference type="EMBL" id="GFY31257.1"/>
    </source>
</evidence>
<keyword evidence="3" id="KW-1185">Reference proteome</keyword>
<evidence type="ECO:0000313" key="3">
    <source>
        <dbReference type="Proteomes" id="UP000887159"/>
    </source>
</evidence>
<sequence length="174" mass="20157">MSRCPHRVASLKRDPQCLSPQASLVLIYRPTASNLAIVGFEYRKRFLSRSGFENESKEDEGEMEKEQSRSLCHKTNTKFDRKRGVVAAEKRAYSFWGRNGQVEQKRQQWNRLKNPRVTHLGRKGGKGKMMDGFLKSKSQHASTAVMKEKLTFLPKVKPVLERITSFWKIFCTFS</sequence>
<proteinExistence type="predicted"/>
<dbReference type="EMBL" id="BMAU01021397">
    <property type="protein sequence ID" value="GFY31257.1"/>
    <property type="molecule type" value="Genomic_DNA"/>
</dbReference>
<comment type="caution">
    <text evidence="2">The sequence shown here is derived from an EMBL/GenBank/DDBJ whole genome shotgun (WGS) entry which is preliminary data.</text>
</comment>
<gene>
    <name evidence="2" type="ORF">TNCV_752201</name>
</gene>
<feature type="region of interest" description="Disordered" evidence="1">
    <location>
        <begin position="51"/>
        <end position="70"/>
    </location>
</feature>